<dbReference type="AlphaFoldDB" id="A0A931I4P9"/>
<evidence type="ECO:0000256" key="7">
    <source>
        <dbReference type="ARBA" id="ARBA00023033"/>
    </source>
</evidence>
<protein>
    <submittedName>
        <fullName evidence="9">UbiH/UbiF family hydroxylase</fullName>
    </submittedName>
</protein>
<dbReference type="InterPro" id="IPR002938">
    <property type="entry name" value="FAD-bd"/>
</dbReference>
<evidence type="ECO:0000256" key="5">
    <source>
        <dbReference type="ARBA" id="ARBA00022827"/>
    </source>
</evidence>
<dbReference type="GO" id="GO:0006744">
    <property type="term" value="P:ubiquinone biosynthetic process"/>
    <property type="evidence" value="ECO:0007669"/>
    <property type="project" value="InterPro"/>
</dbReference>
<evidence type="ECO:0000313" key="9">
    <source>
        <dbReference type="EMBL" id="MBH0239206.1"/>
    </source>
</evidence>
<accession>A0A931I4P9</accession>
<evidence type="ECO:0000256" key="6">
    <source>
        <dbReference type="ARBA" id="ARBA00023002"/>
    </source>
</evidence>
<dbReference type="SUPFAM" id="SSF51905">
    <property type="entry name" value="FAD/NAD(P)-binding domain"/>
    <property type="match status" value="1"/>
</dbReference>
<keyword evidence="6" id="KW-0560">Oxidoreductase</keyword>
<dbReference type="EMBL" id="JADZLT010000053">
    <property type="protein sequence ID" value="MBH0239206.1"/>
    <property type="molecule type" value="Genomic_DNA"/>
</dbReference>
<comment type="caution">
    <text evidence="9">The sequence shown here is derived from an EMBL/GenBank/DDBJ whole genome shotgun (WGS) entry which is preliminary data.</text>
</comment>
<dbReference type="Pfam" id="PF01494">
    <property type="entry name" value="FAD_binding_3"/>
    <property type="match status" value="1"/>
</dbReference>
<comment type="similarity">
    <text evidence="3">Belongs to the UbiH/COQ6 family.</text>
</comment>
<evidence type="ECO:0000256" key="3">
    <source>
        <dbReference type="ARBA" id="ARBA00005349"/>
    </source>
</evidence>
<feature type="domain" description="FAD-binding" evidence="8">
    <location>
        <begin position="12"/>
        <end position="337"/>
    </location>
</feature>
<organism evidence="9 10">
    <name type="scientific">Methylobrevis albus</name>
    <dbReference type="NCBI Taxonomy" id="2793297"/>
    <lineage>
        <taxon>Bacteria</taxon>
        <taxon>Pseudomonadati</taxon>
        <taxon>Pseudomonadota</taxon>
        <taxon>Alphaproteobacteria</taxon>
        <taxon>Hyphomicrobiales</taxon>
        <taxon>Pleomorphomonadaceae</taxon>
        <taxon>Methylobrevis</taxon>
    </lineage>
</organism>
<keyword evidence="5" id="KW-0274">FAD</keyword>
<proteinExistence type="inferred from homology"/>
<dbReference type="GO" id="GO:0004497">
    <property type="term" value="F:monooxygenase activity"/>
    <property type="evidence" value="ECO:0007669"/>
    <property type="project" value="UniProtKB-KW"/>
</dbReference>
<dbReference type="Gene3D" id="3.50.50.60">
    <property type="entry name" value="FAD/NAD(P)-binding domain"/>
    <property type="match status" value="2"/>
</dbReference>
<gene>
    <name evidence="9" type="ORF">I5731_15375</name>
</gene>
<reference evidence="9" key="1">
    <citation type="submission" date="2020-12" db="EMBL/GenBank/DDBJ databases">
        <title>Methylobrevis albus sp. nov., isolated from fresh water lack sediment.</title>
        <authorList>
            <person name="Zou Q."/>
        </authorList>
    </citation>
    <scope>NUCLEOTIDE SEQUENCE</scope>
    <source>
        <strain evidence="9">L22</strain>
    </source>
</reference>
<dbReference type="GO" id="GO:0016705">
    <property type="term" value="F:oxidoreductase activity, acting on paired donors, with incorporation or reduction of molecular oxygen"/>
    <property type="evidence" value="ECO:0007669"/>
    <property type="project" value="InterPro"/>
</dbReference>
<evidence type="ECO:0000256" key="1">
    <source>
        <dbReference type="ARBA" id="ARBA00001974"/>
    </source>
</evidence>
<name>A0A931I4P9_9HYPH</name>
<dbReference type="PANTHER" id="PTHR43876:SF7">
    <property type="entry name" value="UBIQUINONE BIOSYNTHESIS MONOOXYGENASE COQ6, MITOCHONDRIAL"/>
    <property type="match status" value="1"/>
</dbReference>
<evidence type="ECO:0000256" key="2">
    <source>
        <dbReference type="ARBA" id="ARBA00004749"/>
    </source>
</evidence>
<dbReference type="GO" id="GO:0071949">
    <property type="term" value="F:FAD binding"/>
    <property type="evidence" value="ECO:0007669"/>
    <property type="project" value="InterPro"/>
</dbReference>
<dbReference type="InterPro" id="IPR036188">
    <property type="entry name" value="FAD/NAD-bd_sf"/>
</dbReference>
<keyword evidence="7" id="KW-0503">Monooxygenase</keyword>
<evidence type="ECO:0000256" key="4">
    <source>
        <dbReference type="ARBA" id="ARBA00022630"/>
    </source>
</evidence>
<dbReference type="NCBIfam" id="NF005691">
    <property type="entry name" value="PRK07494.1"/>
    <property type="match status" value="1"/>
</dbReference>
<keyword evidence="10" id="KW-1185">Reference proteome</keyword>
<keyword evidence="4" id="KW-0285">Flavoprotein</keyword>
<dbReference type="RefSeq" id="WP_197312291.1">
    <property type="nucleotide sequence ID" value="NZ_JADZLT010000053.1"/>
</dbReference>
<evidence type="ECO:0000313" key="10">
    <source>
        <dbReference type="Proteomes" id="UP000631694"/>
    </source>
</evidence>
<dbReference type="InterPro" id="IPR051205">
    <property type="entry name" value="UbiH/COQ6_monooxygenase"/>
</dbReference>
<dbReference type="PRINTS" id="PR00420">
    <property type="entry name" value="RNGMNOXGNASE"/>
</dbReference>
<dbReference type="PANTHER" id="PTHR43876">
    <property type="entry name" value="UBIQUINONE BIOSYNTHESIS MONOOXYGENASE COQ6, MITOCHONDRIAL"/>
    <property type="match status" value="1"/>
</dbReference>
<sequence>MTAHTTTDHLDDVAVVGGGPAGLIAALALAAAGRSVVHLAPPPPTDRRTSALLQGSVDLLERLGVWEAVRPQAAALRTMRLVDGSRRLLRAPETRFDASEIDLDAFGWNVENHVLTTALAARVAAEPAIRSLDAVARQVTVRGGFAEILTGDGDLLRAHLVVGADGRKSLVRDAAGIGTRERRYDQVALVLNCRHDGPHRDTSTEFHTETGPFTLVPLGDGRSSIVLVERPAVAERLAALSDADLGAELSRRSQRLLGTIEVDGPRQTYPLSSLKAASMTAPRIALVGEAAHAFPPIGAQGLNLGIRDVADLAKAVSRTGDDCGSDEVLAAYGRARRFDVASRQAGVDLLNRSLLTDFLPVQFARGLALQAARTISPLRRFLMREGLAPDYRPAGS</sequence>
<dbReference type="Proteomes" id="UP000631694">
    <property type="component" value="Unassembled WGS sequence"/>
</dbReference>
<dbReference type="InterPro" id="IPR010971">
    <property type="entry name" value="UbiH/COQ6"/>
</dbReference>
<comment type="pathway">
    <text evidence="2">Cofactor biosynthesis; ubiquinone biosynthesis.</text>
</comment>
<evidence type="ECO:0000259" key="8">
    <source>
        <dbReference type="Pfam" id="PF01494"/>
    </source>
</evidence>
<comment type="cofactor">
    <cofactor evidence="1">
        <name>FAD</name>
        <dbReference type="ChEBI" id="CHEBI:57692"/>
    </cofactor>
</comment>
<dbReference type="NCBIfam" id="TIGR01988">
    <property type="entry name" value="Ubi-OHases"/>
    <property type="match status" value="1"/>
</dbReference>